<feature type="transmembrane region" description="Helical" evidence="1">
    <location>
        <begin position="63"/>
        <end position="88"/>
    </location>
</feature>
<dbReference type="EMBL" id="JAJEQW010000018">
    <property type="protein sequence ID" value="MCC2243248.1"/>
    <property type="molecule type" value="Genomic_DNA"/>
</dbReference>
<dbReference type="RefSeq" id="WP_117697786.1">
    <property type="nucleotide sequence ID" value="NZ_JAJEQW010000018.1"/>
</dbReference>
<evidence type="ECO:0000313" key="3">
    <source>
        <dbReference type="EMBL" id="MCU6715774.1"/>
    </source>
</evidence>
<dbReference type="Proteomes" id="UP001198893">
    <property type="component" value="Unassembled WGS sequence"/>
</dbReference>
<reference evidence="3 5" key="1">
    <citation type="journal article" date="2021" name="ISME Commun">
        <title>Automated analysis of genomic sequences facilitates high-throughput and comprehensive description of bacteria.</title>
        <authorList>
            <person name="Hitch T.C.A."/>
        </authorList>
    </citation>
    <scope>NUCLEOTIDE SEQUENCE [LARGE SCALE GENOMIC DNA]</scope>
    <source>
        <strain evidence="3 5">Sanger_19</strain>
    </source>
</reference>
<dbReference type="EMBL" id="JAOQKI010000001">
    <property type="protein sequence ID" value="MCU6715774.1"/>
    <property type="molecule type" value="Genomic_DNA"/>
</dbReference>
<protein>
    <submittedName>
        <fullName evidence="2">Uncharacterized protein</fullName>
    </submittedName>
</protein>
<reference evidence="3" key="3">
    <citation type="submission" date="2022-09" db="EMBL/GenBank/DDBJ databases">
        <authorList>
            <person name="Hitch T.C.A."/>
        </authorList>
    </citation>
    <scope>NUCLEOTIDE SEQUENCE</scope>
    <source>
        <strain evidence="3">Sanger_19</strain>
    </source>
</reference>
<proteinExistence type="predicted"/>
<name>A0AAW4WLT4_9FIRM</name>
<keyword evidence="1" id="KW-1133">Transmembrane helix</keyword>
<accession>A0AAW4WLT4</accession>
<dbReference type="AlphaFoldDB" id="A0AAW4WLT4"/>
<dbReference type="Proteomes" id="UP001209666">
    <property type="component" value="Unassembled WGS sequence"/>
</dbReference>
<keyword evidence="1" id="KW-0472">Membrane</keyword>
<gene>
    <name evidence="2" type="ORF">LKD47_13275</name>
    <name evidence="3" type="ORF">OCV43_00595</name>
</gene>
<keyword evidence="5" id="KW-1185">Reference proteome</keyword>
<evidence type="ECO:0000313" key="5">
    <source>
        <dbReference type="Proteomes" id="UP001209666"/>
    </source>
</evidence>
<evidence type="ECO:0000256" key="1">
    <source>
        <dbReference type="SAM" id="Phobius"/>
    </source>
</evidence>
<comment type="caution">
    <text evidence="2">The sequence shown here is derived from an EMBL/GenBank/DDBJ whole genome shotgun (WGS) entry which is preliminary data.</text>
</comment>
<evidence type="ECO:0000313" key="2">
    <source>
        <dbReference type="EMBL" id="MCC2243248.1"/>
    </source>
</evidence>
<feature type="transmembrane region" description="Helical" evidence="1">
    <location>
        <begin position="20"/>
        <end position="43"/>
    </location>
</feature>
<keyword evidence="1" id="KW-0812">Transmembrane</keyword>
<sequence>MKEVTKQAEETQISHKTLRLMIGTLCSVIGTLLALYVGGWLMLCKPIQGVVSAYFAGNLTIGIIALAVFKCLLSVTVAGAIWCGGYIAKCKFIGHEDY</sequence>
<evidence type="ECO:0000313" key="4">
    <source>
        <dbReference type="Proteomes" id="UP001198893"/>
    </source>
</evidence>
<reference evidence="2" key="2">
    <citation type="submission" date="2021-10" db="EMBL/GenBank/DDBJ databases">
        <title>Anaerobic single-cell dispensing facilitates the cultivation of human gut bacteria.</title>
        <authorList>
            <person name="Afrizal A."/>
        </authorList>
    </citation>
    <scope>NUCLEOTIDE SEQUENCE</scope>
    <source>
        <strain evidence="2">CLA-AA-H204</strain>
    </source>
</reference>
<organism evidence="2 4">
    <name type="scientific">Roseburia amylophila</name>
    <dbReference type="NCBI Taxonomy" id="2981794"/>
    <lineage>
        <taxon>Bacteria</taxon>
        <taxon>Bacillati</taxon>
        <taxon>Bacillota</taxon>
        <taxon>Clostridia</taxon>
        <taxon>Lachnospirales</taxon>
        <taxon>Lachnospiraceae</taxon>
        <taxon>Roseburia</taxon>
    </lineage>
</organism>